<reference evidence="1" key="1">
    <citation type="journal article" date="2019" name="Environ. Microbiol.">
        <title>Fungal ecological strategies reflected in gene transcription - a case study of two litter decomposers.</title>
        <authorList>
            <person name="Barbi F."/>
            <person name="Kohler A."/>
            <person name="Barry K."/>
            <person name="Baskaran P."/>
            <person name="Daum C."/>
            <person name="Fauchery L."/>
            <person name="Ihrmark K."/>
            <person name="Kuo A."/>
            <person name="LaButti K."/>
            <person name="Lipzen A."/>
            <person name="Morin E."/>
            <person name="Grigoriev I.V."/>
            <person name="Henrissat B."/>
            <person name="Lindahl B."/>
            <person name="Martin F."/>
        </authorList>
    </citation>
    <scope>NUCLEOTIDE SEQUENCE</scope>
    <source>
        <strain evidence="1">JB14</strain>
    </source>
</reference>
<accession>A0A6A4H4V4</accession>
<protein>
    <recommendedName>
        <fullName evidence="3">F-box domain-containing protein</fullName>
    </recommendedName>
</protein>
<keyword evidence="2" id="KW-1185">Reference proteome</keyword>
<dbReference type="OrthoDB" id="3070253at2759"/>
<dbReference type="AlphaFoldDB" id="A0A6A4H4V4"/>
<evidence type="ECO:0000313" key="1">
    <source>
        <dbReference type="EMBL" id="KAE9392147.1"/>
    </source>
</evidence>
<evidence type="ECO:0000313" key="2">
    <source>
        <dbReference type="Proteomes" id="UP000799118"/>
    </source>
</evidence>
<gene>
    <name evidence="1" type="ORF">BT96DRAFT_944864</name>
</gene>
<organism evidence="1 2">
    <name type="scientific">Gymnopus androsaceus JB14</name>
    <dbReference type="NCBI Taxonomy" id="1447944"/>
    <lineage>
        <taxon>Eukaryota</taxon>
        <taxon>Fungi</taxon>
        <taxon>Dikarya</taxon>
        <taxon>Basidiomycota</taxon>
        <taxon>Agaricomycotina</taxon>
        <taxon>Agaricomycetes</taxon>
        <taxon>Agaricomycetidae</taxon>
        <taxon>Agaricales</taxon>
        <taxon>Marasmiineae</taxon>
        <taxon>Omphalotaceae</taxon>
        <taxon>Gymnopus</taxon>
    </lineage>
</organism>
<proteinExistence type="predicted"/>
<evidence type="ECO:0008006" key="3">
    <source>
        <dbReference type="Google" id="ProtNLM"/>
    </source>
</evidence>
<dbReference type="Proteomes" id="UP000799118">
    <property type="component" value="Unassembled WGS sequence"/>
</dbReference>
<dbReference type="EMBL" id="ML769603">
    <property type="protein sequence ID" value="KAE9392147.1"/>
    <property type="molecule type" value="Genomic_DNA"/>
</dbReference>
<sequence>MHLTRPREKRYKLFARALLKTSKLLANSRLASYLQSLKLHDFYGYVDEETIVSSLHAAVARIVQRLSKVNKVHLSLVNWDRLHLSLKSALTDTFRAPSLIEVHLSHFPIFIFAELASGYATHLKVLHVYGDWDIWHGSSILQSHMEESVAPRSVQLDQLGLGYIARFDILTWLQQDSCPFDVRNLQLHCCELGSTRMLQPLRYLGRSLRELELLEEYPYYPNQSDPVNVIPLEYTPNLRSLTLNITTDCPVRHIEALFEPLQNPDEARFSLRRLTINIRFYYPGTAPSIQNLCERWAALNTILDKPEFSLLEMVHIRLIEDLRAILKILRELFRRTFFSLEGSRRLVVQVEE</sequence>
<name>A0A6A4H4V4_9AGAR</name>